<name>A0A9E2F0Q0_PSYF1</name>
<organism evidence="1 2">
    <name type="scientific">Psychracetigena formicireducens</name>
    <dbReference type="NCBI Taxonomy" id="2986056"/>
    <lineage>
        <taxon>Bacteria</taxon>
        <taxon>Bacillati</taxon>
        <taxon>Candidatus Lithacetigenota</taxon>
        <taxon>Candidatus Psychracetigena</taxon>
    </lineage>
</organism>
<protein>
    <recommendedName>
        <fullName evidence="3">ParB/Sulfiredoxin domain-containing protein</fullName>
    </recommendedName>
</protein>
<accession>A0A9E2F0Q0</accession>
<dbReference type="Gene3D" id="3.90.1530.10">
    <property type="entry name" value="Conserved hypothetical protein from pyrococcus furiosus pfu- 392566-001, ParB domain"/>
    <property type="match status" value="1"/>
</dbReference>
<reference evidence="1 2" key="1">
    <citation type="journal article" date="2021" name="bioRxiv">
        <title>Unique metabolic strategies in Hadean analogues reveal hints for primordial physiology.</title>
        <authorList>
            <person name="Nobu M.K."/>
            <person name="Nakai R."/>
            <person name="Tamazawa S."/>
            <person name="Mori H."/>
            <person name="Toyoda A."/>
            <person name="Ijiri A."/>
            <person name="Suzuki S."/>
            <person name="Kurokawa K."/>
            <person name="Kamagata Y."/>
            <person name="Tamaki H."/>
        </authorList>
    </citation>
    <scope>NUCLEOTIDE SEQUENCE [LARGE SCALE GENOMIC DNA]</scope>
    <source>
        <strain evidence="1">BS525</strain>
    </source>
</reference>
<evidence type="ECO:0008006" key="3">
    <source>
        <dbReference type="Google" id="ProtNLM"/>
    </source>
</evidence>
<dbReference type="AlphaFoldDB" id="A0A9E2F0Q0"/>
<evidence type="ECO:0000313" key="1">
    <source>
        <dbReference type="EMBL" id="MBT9144614.1"/>
    </source>
</evidence>
<gene>
    <name evidence="1" type="ORF">DDT42_00456</name>
</gene>
<proteinExistence type="predicted"/>
<dbReference type="InterPro" id="IPR036086">
    <property type="entry name" value="ParB/Sulfiredoxin_sf"/>
</dbReference>
<sequence length="198" mass="22788">MKKLEWQNIKKKVNDLIPYPGNPRTLTERQKEFLEKSLKKFNLMSVPVINTDGVIVSGHQRVKVLQLLGRGEEIIDVRIPNRKLTQAEVREANLLDNKTMELGSWDLDALANFGEDELVDVGFEIEELKELFGLDNAEGVDVDMDRLMVITVEPPESPKSKERMAFHCDTIEEYNKIIEYFKKGKNVLDKNKLLGMMI</sequence>
<evidence type="ECO:0000313" key="2">
    <source>
        <dbReference type="Proteomes" id="UP000811545"/>
    </source>
</evidence>
<dbReference type="Proteomes" id="UP000811545">
    <property type="component" value="Unassembled WGS sequence"/>
</dbReference>
<comment type="caution">
    <text evidence="1">The sequence shown here is derived from an EMBL/GenBank/DDBJ whole genome shotgun (WGS) entry which is preliminary data.</text>
</comment>
<dbReference type="SUPFAM" id="SSF110849">
    <property type="entry name" value="ParB/Sulfiredoxin"/>
    <property type="match status" value="1"/>
</dbReference>
<dbReference type="EMBL" id="QLTW01000013">
    <property type="protein sequence ID" value="MBT9144614.1"/>
    <property type="molecule type" value="Genomic_DNA"/>
</dbReference>